<keyword evidence="1" id="KW-0472">Membrane</keyword>
<dbReference type="AlphaFoldDB" id="A0A562RPC6"/>
<feature type="transmembrane region" description="Helical" evidence="1">
    <location>
        <begin position="278"/>
        <end position="294"/>
    </location>
</feature>
<evidence type="ECO:0000313" key="4">
    <source>
        <dbReference type="Proteomes" id="UP000318431"/>
    </source>
</evidence>
<sequence length="402" mass="43398">MALQTFHMAAEVAMKAGALSTAGTAVPAQFGLINLLKAGAAQLIVLHHLAFYGPMADRARPLFPELVDWLGDSARIAVQVFLVIGGFLVAKSLSPDGLPGLADPLRAIWKRYAKLVPPFLAATLCAVVASAWASDWMVHDSISPPATPGQLIAHALLLHGVLGYESVSAGAWYVAIDFQLYGVIVLALWLTGQMAGSRRPAWLMPLATAGGIAVSLLYYNLDGDWDDWAPYFFGSYGLGLMAWWASDPRRKPGAVVLLAVMTLVPALVALTVEFRSRIALALAVACVLFLFGRVRTTSTGRGWSIVNRLGQISYSVFLIHFAVSLLVNAAFTRFMPLEPGWQALGMLVAWASSLAAGAVFHHWVELPLGRAVRFLGELVIMRPVLAERPFRQFAQAGERRPG</sequence>
<protein>
    <submittedName>
        <fullName evidence="3">Peptidoglycan/LPS O-acetylase OafA/YrhL</fullName>
    </submittedName>
</protein>
<dbReference type="GO" id="GO:0016747">
    <property type="term" value="F:acyltransferase activity, transferring groups other than amino-acyl groups"/>
    <property type="evidence" value="ECO:0007669"/>
    <property type="project" value="InterPro"/>
</dbReference>
<feature type="transmembrane region" description="Helical" evidence="1">
    <location>
        <begin position="314"/>
        <end position="331"/>
    </location>
</feature>
<evidence type="ECO:0000259" key="2">
    <source>
        <dbReference type="Pfam" id="PF01757"/>
    </source>
</evidence>
<dbReference type="GO" id="GO:0000271">
    <property type="term" value="P:polysaccharide biosynthetic process"/>
    <property type="evidence" value="ECO:0007669"/>
    <property type="project" value="TreeGrafter"/>
</dbReference>
<feature type="transmembrane region" description="Helical" evidence="1">
    <location>
        <begin position="343"/>
        <end position="364"/>
    </location>
</feature>
<accession>A0A562RPC6</accession>
<evidence type="ECO:0000313" key="3">
    <source>
        <dbReference type="EMBL" id="TWI70220.1"/>
    </source>
</evidence>
<dbReference type="GO" id="GO:0016020">
    <property type="term" value="C:membrane"/>
    <property type="evidence" value="ECO:0007669"/>
    <property type="project" value="TreeGrafter"/>
</dbReference>
<evidence type="ECO:0000256" key="1">
    <source>
        <dbReference type="SAM" id="Phobius"/>
    </source>
</evidence>
<name>A0A562RPC6_9BURK</name>
<comment type="caution">
    <text evidence="3">The sequence shown here is derived from an EMBL/GenBank/DDBJ whole genome shotgun (WGS) entry which is preliminary data.</text>
</comment>
<dbReference type="Pfam" id="PF01757">
    <property type="entry name" value="Acyl_transf_3"/>
    <property type="match status" value="1"/>
</dbReference>
<feature type="domain" description="Acyltransferase 3" evidence="2">
    <location>
        <begin position="33"/>
        <end position="349"/>
    </location>
</feature>
<keyword evidence="1" id="KW-1133">Transmembrane helix</keyword>
<feature type="transmembrane region" description="Helical" evidence="1">
    <location>
        <begin position="228"/>
        <end position="246"/>
    </location>
</feature>
<keyword evidence="4" id="KW-1185">Reference proteome</keyword>
<dbReference type="InterPro" id="IPR050879">
    <property type="entry name" value="Acyltransferase_3"/>
</dbReference>
<feature type="transmembrane region" description="Helical" evidence="1">
    <location>
        <begin position="170"/>
        <end position="190"/>
    </location>
</feature>
<dbReference type="EMBL" id="VLLB01000001">
    <property type="protein sequence ID" value="TWI70220.1"/>
    <property type="molecule type" value="Genomic_DNA"/>
</dbReference>
<feature type="transmembrane region" description="Helical" evidence="1">
    <location>
        <begin position="202"/>
        <end position="221"/>
    </location>
</feature>
<dbReference type="PANTHER" id="PTHR23028:SF131">
    <property type="entry name" value="BLR2367 PROTEIN"/>
    <property type="match status" value="1"/>
</dbReference>
<gene>
    <name evidence="3" type="ORF">IP91_01304</name>
</gene>
<feature type="transmembrane region" description="Helical" evidence="1">
    <location>
        <begin position="115"/>
        <end position="133"/>
    </location>
</feature>
<keyword evidence="1" id="KW-0812">Transmembrane</keyword>
<organism evidence="3 4">
    <name type="scientific">Pseudoduganella lurida</name>
    <dbReference type="NCBI Taxonomy" id="1036180"/>
    <lineage>
        <taxon>Bacteria</taxon>
        <taxon>Pseudomonadati</taxon>
        <taxon>Pseudomonadota</taxon>
        <taxon>Betaproteobacteria</taxon>
        <taxon>Burkholderiales</taxon>
        <taxon>Oxalobacteraceae</taxon>
        <taxon>Telluria group</taxon>
        <taxon>Pseudoduganella</taxon>
    </lineage>
</organism>
<dbReference type="Proteomes" id="UP000318431">
    <property type="component" value="Unassembled WGS sequence"/>
</dbReference>
<feature type="transmembrane region" description="Helical" evidence="1">
    <location>
        <begin position="253"/>
        <end position="272"/>
    </location>
</feature>
<dbReference type="PANTHER" id="PTHR23028">
    <property type="entry name" value="ACETYLTRANSFERASE"/>
    <property type="match status" value="1"/>
</dbReference>
<proteinExistence type="predicted"/>
<dbReference type="InterPro" id="IPR002656">
    <property type="entry name" value="Acyl_transf_3_dom"/>
</dbReference>
<reference evidence="3 4" key="1">
    <citation type="journal article" date="2015" name="Stand. Genomic Sci.">
        <title>Genomic Encyclopedia of Bacterial and Archaeal Type Strains, Phase III: the genomes of soil and plant-associated and newly described type strains.</title>
        <authorList>
            <person name="Whitman W.B."/>
            <person name="Woyke T."/>
            <person name="Klenk H.P."/>
            <person name="Zhou Y."/>
            <person name="Lilburn T.G."/>
            <person name="Beck B.J."/>
            <person name="De Vos P."/>
            <person name="Vandamme P."/>
            <person name="Eisen J.A."/>
            <person name="Garrity G."/>
            <person name="Hugenholtz P."/>
            <person name="Kyrpides N.C."/>
        </authorList>
    </citation>
    <scope>NUCLEOTIDE SEQUENCE [LARGE SCALE GENOMIC DNA]</scope>
    <source>
        <strain evidence="3 4">CGMCC 1.10822</strain>
    </source>
</reference>